<reference evidence="2" key="1">
    <citation type="submission" date="2024-02" db="EMBL/GenBank/DDBJ databases">
        <authorList>
            <consortium name="ELIXIR-Norway"/>
            <consortium name="Elixir Norway"/>
        </authorList>
    </citation>
    <scope>NUCLEOTIDE SEQUENCE</scope>
</reference>
<proteinExistence type="predicted"/>
<evidence type="ECO:0000313" key="3">
    <source>
        <dbReference type="Proteomes" id="UP001497444"/>
    </source>
</evidence>
<name>A0ABP0WVI7_9BRYO</name>
<feature type="region of interest" description="Disordered" evidence="1">
    <location>
        <begin position="111"/>
        <end position="136"/>
    </location>
</feature>
<dbReference type="Proteomes" id="UP001497444">
    <property type="component" value="Chromosome 3"/>
</dbReference>
<keyword evidence="3" id="KW-1185">Reference proteome</keyword>
<feature type="compositionally biased region" description="Basic and acidic residues" evidence="1">
    <location>
        <begin position="57"/>
        <end position="92"/>
    </location>
</feature>
<protein>
    <submittedName>
        <fullName evidence="2">Uncharacterized protein</fullName>
    </submittedName>
</protein>
<evidence type="ECO:0000256" key="1">
    <source>
        <dbReference type="SAM" id="MobiDB-lite"/>
    </source>
</evidence>
<feature type="compositionally biased region" description="Polar residues" evidence="1">
    <location>
        <begin position="124"/>
        <end position="136"/>
    </location>
</feature>
<feature type="region of interest" description="Disordered" evidence="1">
    <location>
        <begin position="54"/>
        <end position="96"/>
    </location>
</feature>
<accession>A0ABP0WVI7</accession>
<feature type="compositionally biased region" description="Basic and acidic residues" evidence="1">
    <location>
        <begin position="111"/>
        <end position="123"/>
    </location>
</feature>
<evidence type="ECO:0000313" key="2">
    <source>
        <dbReference type="EMBL" id="CAK9270874.1"/>
    </source>
</evidence>
<gene>
    <name evidence="2" type="ORF">CSSPJE1EN1_LOCUS16352</name>
</gene>
<dbReference type="EMBL" id="OZ020098">
    <property type="protein sequence ID" value="CAK9270874.1"/>
    <property type="molecule type" value="Genomic_DNA"/>
</dbReference>
<sequence>MMMFSQDDDHQCRRLLASPLFSYYPLTIKSLCLSTYTLDIHGQAVVAATCSLRRAGSARERGRKQREIGKLDTKHDQNSREKKGNGKRREEALTSLNSGIVPGIAWHEWNPYREKRRRSDSTQRNKNTQRAETQDT</sequence>
<organism evidence="2 3">
    <name type="scientific">Sphagnum jensenii</name>
    <dbReference type="NCBI Taxonomy" id="128206"/>
    <lineage>
        <taxon>Eukaryota</taxon>
        <taxon>Viridiplantae</taxon>
        <taxon>Streptophyta</taxon>
        <taxon>Embryophyta</taxon>
        <taxon>Bryophyta</taxon>
        <taxon>Sphagnophytina</taxon>
        <taxon>Sphagnopsida</taxon>
        <taxon>Sphagnales</taxon>
        <taxon>Sphagnaceae</taxon>
        <taxon>Sphagnum</taxon>
    </lineage>
</organism>